<reference evidence="2 3" key="1">
    <citation type="journal article" date="2023" name="Plants (Basel)">
        <title>Bridging the Gap: Combining Genomics and Transcriptomics Approaches to Understand Stylosanthes scabra, an Orphan Legume from the Brazilian Caatinga.</title>
        <authorList>
            <person name="Ferreira-Neto J.R.C."/>
            <person name="da Silva M.D."/>
            <person name="Binneck E."/>
            <person name="de Melo N.F."/>
            <person name="da Silva R.H."/>
            <person name="de Melo A.L.T.M."/>
            <person name="Pandolfi V."/>
            <person name="Bustamante F.O."/>
            <person name="Brasileiro-Vidal A.C."/>
            <person name="Benko-Iseppon A.M."/>
        </authorList>
    </citation>
    <scope>NUCLEOTIDE SEQUENCE [LARGE SCALE GENOMIC DNA]</scope>
    <source>
        <tissue evidence="2">Leaves</tissue>
    </source>
</reference>
<dbReference type="Pfam" id="PF02897">
    <property type="entry name" value="Peptidase_S9_N"/>
    <property type="match status" value="1"/>
</dbReference>
<feature type="domain" description="Peptidase S9A N-terminal" evidence="1">
    <location>
        <begin position="7"/>
        <end position="101"/>
    </location>
</feature>
<organism evidence="2 3">
    <name type="scientific">Stylosanthes scabra</name>
    <dbReference type="NCBI Taxonomy" id="79078"/>
    <lineage>
        <taxon>Eukaryota</taxon>
        <taxon>Viridiplantae</taxon>
        <taxon>Streptophyta</taxon>
        <taxon>Embryophyta</taxon>
        <taxon>Tracheophyta</taxon>
        <taxon>Spermatophyta</taxon>
        <taxon>Magnoliopsida</taxon>
        <taxon>eudicotyledons</taxon>
        <taxon>Gunneridae</taxon>
        <taxon>Pentapetalae</taxon>
        <taxon>rosids</taxon>
        <taxon>fabids</taxon>
        <taxon>Fabales</taxon>
        <taxon>Fabaceae</taxon>
        <taxon>Papilionoideae</taxon>
        <taxon>50 kb inversion clade</taxon>
        <taxon>dalbergioids sensu lato</taxon>
        <taxon>Dalbergieae</taxon>
        <taxon>Pterocarpus clade</taxon>
        <taxon>Stylosanthes</taxon>
    </lineage>
</organism>
<name>A0ABU6VTJ6_9FABA</name>
<evidence type="ECO:0000313" key="2">
    <source>
        <dbReference type="EMBL" id="MED6176940.1"/>
    </source>
</evidence>
<dbReference type="PANTHER" id="PTHR11757">
    <property type="entry name" value="PROTEASE FAMILY S9A OLIGOPEPTIDASE"/>
    <property type="match status" value="1"/>
</dbReference>
<dbReference type="Proteomes" id="UP001341840">
    <property type="component" value="Unassembled WGS sequence"/>
</dbReference>
<dbReference type="SUPFAM" id="SSF50993">
    <property type="entry name" value="Peptidase/esterase 'gauge' domain"/>
    <property type="match status" value="1"/>
</dbReference>
<accession>A0ABU6VTJ6</accession>
<dbReference type="InterPro" id="IPR023302">
    <property type="entry name" value="Pept_S9A_N"/>
</dbReference>
<dbReference type="InterPro" id="IPR051543">
    <property type="entry name" value="Serine_Peptidase_S9A"/>
</dbReference>
<gene>
    <name evidence="2" type="ORF">PIB30_093081</name>
</gene>
<protein>
    <recommendedName>
        <fullName evidence="1">Peptidase S9A N-terminal domain-containing protein</fullName>
    </recommendedName>
</protein>
<evidence type="ECO:0000259" key="1">
    <source>
        <dbReference type="Pfam" id="PF02897"/>
    </source>
</evidence>
<sequence>MEGIQRICKRTSGVQYFVEHHTGLFYILTNTPLSDGKWSGDDYYLVRCKVEDIESTKWKNVILPGDDMTIRDMDIFNGHLVLSLNKRGLPLLCSLNLPMQNDLKVYELLLD</sequence>
<keyword evidence="3" id="KW-1185">Reference proteome</keyword>
<evidence type="ECO:0000313" key="3">
    <source>
        <dbReference type="Proteomes" id="UP001341840"/>
    </source>
</evidence>
<dbReference type="EMBL" id="JASCZI010152997">
    <property type="protein sequence ID" value="MED6176940.1"/>
    <property type="molecule type" value="Genomic_DNA"/>
</dbReference>
<dbReference type="Gene3D" id="2.130.10.120">
    <property type="entry name" value="Prolyl oligopeptidase, N-terminal domain"/>
    <property type="match status" value="1"/>
</dbReference>
<dbReference type="PANTHER" id="PTHR11757:SF12">
    <property type="entry name" value="PROLYL ENDOPEPTIDASE"/>
    <property type="match status" value="1"/>
</dbReference>
<proteinExistence type="predicted"/>
<comment type="caution">
    <text evidence="2">The sequence shown here is derived from an EMBL/GenBank/DDBJ whole genome shotgun (WGS) entry which is preliminary data.</text>
</comment>